<dbReference type="Gene3D" id="3.40.50.1820">
    <property type="entry name" value="alpha/beta hydrolase"/>
    <property type="match status" value="1"/>
</dbReference>
<reference evidence="3 4" key="1">
    <citation type="submission" date="2023-02" db="EMBL/GenBank/DDBJ databases">
        <authorList>
            <person name="Mo P."/>
        </authorList>
    </citation>
    <scope>NUCLEOTIDE SEQUENCE [LARGE SCALE GENOMIC DNA]</scope>
    <source>
        <strain evidence="3 4">HUAS 3</strain>
    </source>
</reference>
<keyword evidence="3" id="KW-0378">Hydrolase</keyword>
<dbReference type="InterPro" id="IPR029058">
    <property type="entry name" value="AB_hydrolase_fold"/>
</dbReference>
<dbReference type="Proteomes" id="UP001219605">
    <property type="component" value="Chromosome"/>
</dbReference>
<name>A0ABY7ZTU9_9ACTN</name>
<dbReference type="PANTHER" id="PTHR11487">
    <property type="entry name" value="THIOESTERASE"/>
    <property type="match status" value="1"/>
</dbReference>
<dbReference type="EMBL" id="CP118615">
    <property type="protein sequence ID" value="WDZ85826.1"/>
    <property type="molecule type" value="Genomic_DNA"/>
</dbReference>
<dbReference type="SUPFAM" id="SSF53474">
    <property type="entry name" value="alpha/beta-Hydrolases"/>
    <property type="match status" value="1"/>
</dbReference>
<gene>
    <name evidence="3" type="ORF">PVK37_05170</name>
</gene>
<dbReference type="InterPro" id="IPR012223">
    <property type="entry name" value="TEII"/>
</dbReference>
<feature type="domain" description="Thioesterase" evidence="2">
    <location>
        <begin position="22"/>
        <end position="243"/>
    </location>
</feature>
<proteinExistence type="inferred from homology"/>
<organism evidence="3 4">
    <name type="scientific">Micromonospora cathayae</name>
    <dbReference type="NCBI Taxonomy" id="3028804"/>
    <lineage>
        <taxon>Bacteria</taxon>
        <taxon>Bacillati</taxon>
        <taxon>Actinomycetota</taxon>
        <taxon>Actinomycetes</taxon>
        <taxon>Micromonosporales</taxon>
        <taxon>Micromonosporaceae</taxon>
        <taxon>Micromonospora</taxon>
    </lineage>
</organism>
<comment type="similarity">
    <text evidence="1">Belongs to the thioesterase family.</text>
</comment>
<dbReference type="RefSeq" id="WP_275032581.1">
    <property type="nucleotide sequence ID" value="NZ_CP118615.1"/>
</dbReference>
<keyword evidence="4" id="KW-1185">Reference proteome</keyword>
<evidence type="ECO:0000313" key="3">
    <source>
        <dbReference type="EMBL" id="WDZ85826.1"/>
    </source>
</evidence>
<dbReference type="PANTHER" id="PTHR11487:SF0">
    <property type="entry name" value="S-ACYL FATTY ACID SYNTHASE THIOESTERASE, MEDIUM CHAIN"/>
    <property type="match status" value="1"/>
</dbReference>
<dbReference type="Pfam" id="PF00975">
    <property type="entry name" value="Thioesterase"/>
    <property type="match status" value="1"/>
</dbReference>
<dbReference type="GO" id="GO:0016787">
    <property type="term" value="F:hydrolase activity"/>
    <property type="evidence" value="ECO:0007669"/>
    <property type="project" value="UniProtKB-KW"/>
</dbReference>
<evidence type="ECO:0000256" key="1">
    <source>
        <dbReference type="ARBA" id="ARBA00007169"/>
    </source>
</evidence>
<evidence type="ECO:0000313" key="4">
    <source>
        <dbReference type="Proteomes" id="UP001219605"/>
    </source>
</evidence>
<protein>
    <submittedName>
        <fullName evidence="3">Alpha/beta fold hydrolase</fullName>
    </submittedName>
</protein>
<sequence length="261" mass="27821">MTGAGMVADRRWVRGGSGTASRHLVLLPHAGAGASAFFSWLAARDHDVEHYAVQYPGRGSRLDEEPPASIPELARDTLITLDRVGAGPVVLLGHSMGGLVALETAHLLSRDGRPPAALVVTGCAPPHTPRTDLPDTFDDDALADWLRHSGGTAAEVLDEPQLLRLILPALRADLAAIVGYRPAARPPLTCPIIAMAGTGERTLDRATLAGWREYTTGPCHLHAYRGGHFALYQQRDRVLNLVRTLVGTGPADRPATETDHG</sequence>
<evidence type="ECO:0000259" key="2">
    <source>
        <dbReference type="Pfam" id="PF00975"/>
    </source>
</evidence>
<dbReference type="InterPro" id="IPR001031">
    <property type="entry name" value="Thioesterase"/>
</dbReference>
<accession>A0ABY7ZTU9</accession>